<proteinExistence type="predicted"/>
<accession>A0A1H9FB65</accession>
<dbReference type="Gene3D" id="3.30.420.60">
    <property type="entry name" value="eRF1 domain 2"/>
    <property type="match status" value="1"/>
</dbReference>
<dbReference type="RefSeq" id="WP_092577945.1">
    <property type="nucleotide sequence ID" value="NZ_FOFN01000002.1"/>
</dbReference>
<name>A0A1H9FB65_9FLAO</name>
<evidence type="ECO:0000313" key="2">
    <source>
        <dbReference type="Proteomes" id="UP000198999"/>
    </source>
</evidence>
<keyword evidence="2" id="KW-1185">Reference proteome</keyword>
<dbReference type="STRING" id="419940.SAMN05421824_1429"/>
<dbReference type="Proteomes" id="UP000198999">
    <property type="component" value="Unassembled WGS sequence"/>
</dbReference>
<dbReference type="SUPFAM" id="SSF53137">
    <property type="entry name" value="Translational machinery components"/>
    <property type="match status" value="1"/>
</dbReference>
<organism evidence="1 2">
    <name type="scientific">Hyunsoonleella jejuensis</name>
    <dbReference type="NCBI Taxonomy" id="419940"/>
    <lineage>
        <taxon>Bacteria</taxon>
        <taxon>Pseudomonadati</taxon>
        <taxon>Bacteroidota</taxon>
        <taxon>Flavobacteriia</taxon>
        <taxon>Flavobacteriales</taxon>
        <taxon>Flavobacteriaceae</taxon>
    </lineage>
</organism>
<reference evidence="1 2" key="1">
    <citation type="submission" date="2016-10" db="EMBL/GenBank/DDBJ databases">
        <authorList>
            <person name="de Groot N.N."/>
        </authorList>
    </citation>
    <scope>NUCLEOTIDE SEQUENCE [LARGE SCALE GENOMIC DNA]</scope>
    <source>
        <strain evidence="1 2">DSM 21035</strain>
    </source>
</reference>
<sequence>MKTGVWLDKKKAIIVTIHNGKTSVSTLLSNIEDFRIHGGSGTRLKGGPQDVVQDSKYLEREKHQLKRYFEAIILEIQKANAIVLFGPAEACSKLYKYMGKRYKDLSENVKDVVKSDSMTKPQIKSWVETFFKVNSIYSS</sequence>
<gene>
    <name evidence="1" type="ORF">SAMN05421824_1429</name>
</gene>
<dbReference type="EMBL" id="FOFN01000002">
    <property type="protein sequence ID" value="SEQ35160.1"/>
    <property type="molecule type" value="Genomic_DNA"/>
</dbReference>
<evidence type="ECO:0008006" key="3">
    <source>
        <dbReference type="Google" id="ProtNLM"/>
    </source>
</evidence>
<dbReference type="OrthoDB" id="594984at2"/>
<protein>
    <recommendedName>
        <fullName evidence="3">Protein required for attachment to host cells</fullName>
    </recommendedName>
</protein>
<dbReference type="InterPro" id="IPR042226">
    <property type="entry name" value="eFR1_2_sf"/>
</dbReference>
<dbReference type="AlphaFoldDB" id="A0A1H9FB65"/>
<evidence type="ECO:0000313" key="1">
    <source>
        <dbReference type="EMBL" id="SEQ35160.1"/>
    </source>
</evidence>